<dbReference type="PROSITE" id="PS51719">
    <property type="entry name" value="G_SEPTIN"/>
    <property type="match status" value="1"/>
</dbReference>
<feature type="compositionally biased region" description="Polar residues" evidence="2">
    <location>
        <begin position="8"/>
        <end position="23"/>
    </location>
</feature>
<proteinExistence type="inferred from homology"/>
<dbReference type="SUPFAM" id="SSF52540">
    <property type="entry name" value="P-loop containing nucleoside triphosphate hydrolases"/>
    <property type="match status" value="1"/>
</dbReference>
<evidence type="ECO:0000259" key="3">
    <source>
        <dbReference type="PROSITE" id="PS51719"/>
    </source>
</evidence>
<evidence type="ECO:0000256" key="2">
    <source>
        <dbReference type="SAM" id="MobiDB-lite"/>
    </source>
</evidence>
<keyword evidence="4" id="KW-0132">Cell division</keyword>
<dbReference type="RefSeq" id="XP_040681934.1">
    <property type="nucleotide sequence ID" value="XM_040820446.1"/>
</dbReference>
<evidence type="ECO:0000313" key="5">
    <source>
        <dbReference type="Proteomes" id="UP000030816"/>
    </source>
</evidence>
<dbReference type="EMBL" id="AZHE01000002">
    <property type="protein sequence ID" value="KHO00869.1"/>
    <property type="molecule type" value="Genomic_DNA"/>
</dbReference>
<reference evidence="4 5" key="1">
    <citation type="journal article" date="2014" name="Proc. Natl. Acad. Sci. U.S.A.">
        <title>Trajectory and genomic determinants of fungal-pathogen speciation and host adaptation.</title>
        <authorList>
            <person name="Hu X."/>
            <person name="Xiao G."/>
            <person name="Zheng P."/>
            <person name="Shang Y."/>
            <person name="Su Y."/>
            <person name="Zhang X."/>
            <person name="Liu X."/>
            <person name="Zhan S."/>
            <person name="St Leger R.J."/>
            <person name="Wang C."/>
        </authorList>
    </citation>
    <scope>NUCLEOTIDE SEQUENCE [LARGE SCALE GENOMIC DNA]</scope>
    <source>
        <strain evidence="4 5">ARSEF 1941</strain>
    </source>
</reference>
<feature type="domain" description="Septin-type G" evidence="3">
    <location>
        <begin position="56"/>
        <end position="333"/>
    </location>
</feature>
<evidence type="ECO:0000313" key="4">
    <source>
        <dbReference type="EMBL" id="KHO00869.1"/>
    </source>
</evidence>
<comment type="caution">
    <text evidence="4">The sequence shown here is derived from an EMBL/GenBank/DDBJ whole genome shotgun (WGS) entry which is preliminary data.</text>
</comment>
<keyword evidence="1" id="KW-0342">GTP-binding</keyword>
<keyword evidence="5" id="KW-1185">Reference proteome</keyword>
<dbReference type="AlphaFoldDB" id="A0A0B2X3E8"/>
<name>A0A0B2X3E8_METAS</name>
<dbReference type="STRING" id="1081103.A0A0B2X3E8"/>
<evidence type="ECO:0000256" key="1">
    <source>
        <dbReference type="RuleBase" id="RU004560"/>
    </source>
</evidence>
<dbReference type="Gene3D" id="3.40.50.300">
    <property type="entry name" value="P-loop containing nucleotide triphosphate hydrolases"/>
    <property type="match status" value="1"/>
</dbReference>
<accession>A0A0B2X3E8</accession>
<feature type="region of interest" description="Disordered" evidence="2">
    <location>
        <begin position="1"/>
        <end position="27"/>
    </location>
</feature>
<sequence length="363" mass="39572">MSEDPHSLSASLSELPQSCSPVTGTGPILPRALTPQLVMPSLTVPQRRPFSETGRSLGKLKVLVTGRRGIGKTSLILAIAQLSAHIVHMDTIVAAPKNMANDVYASTRPKPWWRTDPDRDLPRRRRSSTLDGVLDRNICFVDCPVYGDDIQGSSPAVDYVESRLAHLANKLMDDPDLCALLSGGAEPNVDVVLYLLPPSGPTSDDIRCMRDLQDATNVVPLLARADELSTEERLLAKKQTLRDLDAAGLDCFFFAAPGEDRDHSRIHAISSATQVDPDVIDASILMSSEYLPPFVATDLGNLVKDLLSVEGSTWLRHSAACKAIKWMRQQRHQGGLLPSALACTRRSSLFGLAQSIIFQVFTD</sequence>
<dbReference type="HOGENOM" id="CLU_763082_0_0_1"/>
<protein>
    <submittedName>
        <fullName evidence="4">Cell division protein GTP binding protein</fullName>
    </submittedName>
</protein>
<dbReference type="PANTHER" id="PTHR18884">
    <property type="entry name" value="SEPTIN"/>
    <property type="match status" value="1"/>
</dbReference>
<dbReference type="OrthoDB" id="4150765at2759"/>
<dbReference type="GO" id="GO:0051301">
    <property type="term" value="P:cell division"/>
    <property type="evidence" value="ECO:0007669"/>
    <property type="project" value="UniProtKB-KW"/>
</dbReference>
<gene>
    <name evidence="4" type="ORF">MAM_01647</name>
</gene>
<dbReference type="GeneID" id="63736102"/>
<dbReference type="GO" id="GO:0005525">
    <property type="term" value="F:GTP binding"/>
    <property type="evidence" value="ECO:0007669"/>
    <property type="project" value="UniProtKB-KW"/>
</dbReference>
<dbReference type="InterPro" id="IPR027417">
    <property type="entry name" value="P-loop_NTPase"/>
</dbReference>
<keyword evidence="1" id="KW-0547">Nucleotide-binding</keyword>
<organism evidence="4 5">
    <name type="scientific">Metarhizium album (strain ARSEF 1941)</name>
    <dbReference type="NCBI Taxonomy" id="1081103"/>
    <lineage>
        <taxon>Eukaryota</taxon>
        <taxon>Fungi</taxon>
        <taxon>Dikarya</taxon>
        <taxon>Ascomycota</taxon>
        <taxon>Pezizomycotina</taxon>
        <taxon>Sordariomycetes</taxon>
        <taxon>Hypocreomycetidae</taxon>
        <taxon>Hypocreales</taxon>
        <taxon>Clavicipitaceae</taxon>
        <taxon>Metarhizium</taxon>
    </lineage>
</organism>
<comment type="similarity">
    <text evidence="1">Belongs to the TRAFAC class TrmE-Era-EngA-EngB-Septin-like GTPase superfamily. Septin GTPase family.</text>
</comment>
<dbReference type="InterPro" id="IPR030379">
    <property type="entry name" value="G_SEPTIN_dom"/>
</dbReference>
<dbReference type="Pfam" id="PF00735">
    <property type="entry name" value="Septin"/>
    <property type="match status" value="1"/>
</dbReference>
<keyword evidence="4" id="KW-0131">Cell cycle</keyword>
<dbReference type="Proteomes" id="UP000030816">
    <property type="component" value="Unassembled WGS sequence"/>
</dbReference>